<protein>
    <recommendedName>
        <fullName evidence="10">Hexosyltransferase</fullName>
        <ecNumber evidence="10">2.4.1.-</ecNumber>
    </recommendedName>
</protein>
<keyword evidence="6" id="KW-0735">Signal-anchor</keyword>
<accession>A0AAV2H979</accession>
<evidence type="ECO:0000256" key="3">
    <source>
        <dbReference type="ARBA" id="ARBA00022676"/>
    </source>
</evidence>
<evidence type="ECO:0000256" key="2">
    <source>
        <dbReference type="ARBA" id="ARBA00008661"/>
    </source>
</evidence>
<reference evidence="11 12" key="1">
    <citation type="submission" date="2024-04" db="EMBL/GenBank/DDBJ databases">
        <authorList>
            <consortium name="Genoscope - CEA"/>
            <person name="William W."/>
        </authorList>
    </citation>
    <scope>NUCLEOTIDE SEQUENCE [LARGE SCALE GENOMIC DNA]</scope>
</reference>
<proteinExistence type="inferred from homology"/>
<evidence type="ECO:0000256" key="7">
    <source>
        <dbReference type="ARBA" id="ARBA00022989"/>
    </source>
</evidence>
<evidence type="ECO:0000256" key="1">
    <source>
        <dbReference type="ARBA" id="ARBA00004323"/>
    </source>
</evidence>
<keyword evidence="12" id="KW-1185">Reference proteome</keyword>
<dbReference type="GO" id="GO:0016758">
    <property type="term" value="F:hexosyltransferase activity"/>
    <property type="evidence" value="ECO:0007669"/>
    <property type="project" value="InterPro"/>
</dbReference>
<evidence type="ECO:0000256" key="4">
    <source>
        <dbReference type="ARBA" id="ARBA00022679"/>
    </source>
</evidence>
<dbReference type="PANTHER" id="PTHR11214:SF378">
    <property type="entry name" value="BETA-1,3-GALACTOSYLTRANSFERASE 4"/>
    <property type="match status" value="1"/>
</dbReference>
<dbReference type="InterPro" id="IPR002659">
    <property type="entry name" value="Glyco_trans_31"/>
</dbReference>
<dbReference type="GO" id="GO:0006493">
    <property type="term" value="P:protein O-linked glycosylation"/>
    <property type="evidence" value="ECO:0007669"/>
    <property type="project" value="TreeGrafter"/>
</dbReference>
<dbReference type="AlphaFoldDB" id="A0AAV2H979"/>
<evidence type="ECO:0000256" key="8">
    <source>
        <dbReference type="ARBA" id="ARBA00023034"/>
    </source>
</evidence>
<keyword evidence="3 10" id="KW-0328">Glycosyltransferase</keyword>
<dbReference type="Pfam" id="PF01762">
    <property type="entry name" value="Galactosyl_T"/>
    <property type="match status" value="1"/>
</dbReference>
<evidence type="ECO:0000256" key="5">
    <source>
        <dbReference type="ARBA" id="ARBA00022692"/>
    </source>
</evidence>
<comment type="caution">
    <text evidence="11">The sequence shown here is derived from an EMBL/GenBank/DDBJ whole genome shotgun (WGS) entry which is preliminary data.</text>
</comment>
<sequence length="413" mass="46469">MRFSRGVVKLPVKQIYLYLVIFSTTLYVCLQIANHQNSRSLPLCQSTHRDEFPGSAHIRTRKHSACTRLVYRKPNDCPDCFRPYVPTLSRQLRQVDPKNCSSKKQPQFFQHVQEAQQTLITDAVVSPTAACGKACPYLIVLVPTSAASTSDRNIIRATWASVAKTRLWPYATVNADVHVIFVTAYPTSLPTDDFSKDGVLPEDLNARPSLINLMPLRNEADQHGDILFLDMVDSTHNLTLKLLSGFLWVKLHCTRTKFVLKADMDTFVNIPLLLDLLIANEGGLLSSVIGHACFTYLENHMGSAYVISSDVLTSMLSVSKQVKRVYTDDQYSDPITADSYITGYLQTIIGYTVLVLEDFFASADDKVTAICDVIEDRKILGKVTSVPDMYRIWWGFFRFYAKCGNEDAPEKVK</sequence>
<name>A0AAV2H979_LYMST</name>
<keyword evidence="7" id="KW-1133">Transmembrane helix</keyword>
<evidence type="ECO:0000313" key="12">
    <source>
        <dbReference type="Proteomes" id="UP001497497"/>
    </source>
</evidence>
<gene>
    <name evidence="11" type="ORF">GSLYS_00004397001</name>
</gene>
<keyword evidence="4" id="KW-0808">Transferase</keyword>
<dbReference type="EC" id="2.4.1.-" evidence="10"/>
<dbReference type="PANTHER" id="PTHR11214">
    <property type="entry name" value="BETA-1,3-N-ACETYLGLUCOSAMINYLTRANSFERASE"/>
    <property type="match status" value="1"/>
</dbReference>
<dbReference type="Gene3D" id="3.90.550.50">
    <property type="match status" value="1"/>
</dbReference>
<comment type="subcellular location">
    <subcellularLocation>
        <location evidence="1 10">Golgi apparatus membrane</location>
        <topology evidence="1 10">Single-pass type II membrane protein</topology>
    </subcellularLocation>
</comment>
<evidence type="ECO:0000256" key="6">
    <source>
        <dbReference type="ARBA" id="ARBA00022968"/>
    </source>
</evidence>
<dbReference type="Proteomes" id="UP001497497">
    <property type="component" value="Unassembled WGS sequence"/>
</dbReference>
<keyword evidence="8 10" id="KW-0333">Golgi apparatus</keyword>
<organism evidence="11 12">
    <name type="scientific">Lymnaea stagnalis</name>
    <name type="common">Great pond snail</name>
    <name type="synonym">Helix stagnalis</name>
    <dbReference type="NCBI Taxonomy" id="6523"/>
    <lineage>
        <taxon>Eukaryota</taxon>
        <taxon>Metazoa</taxon>
        <taxon>Spiralia</taxon>
        <taxon>Lophotrochozoa</taxon>
        <taxon>Mollusca</taxon>
        <taxon>Gastropoda</taxon>
        <taxon>Heterobranchia</taxon>
        <taxon>Euthyneura</taxon>
        <taxon>Panpulmonata</taxon>
        <taxon>Hygrophila</taxon>
        <taxon>Lymnaeoidea</taxon>
        <taxon>Lymnaeidae</taxon>
        <taxon>Lymnaea</taxon>
    </lineage>
</organism>
<evidence type="ECO:0000313" key="11">
    <source>
        <dbReference type="EMBL" id="CAL1530264.1"/>
    </source>
</evidence>
<evidence type="ECO:0000256" key="9">
    <source>
        <dbReference type="ARBA" id="ARBA00023136"/>
    </source>
</evidence>
<keyword evidence="5" id="KW-0812">Transmembrane</keyword>
<keyword evidence="9" id="KW-0472">Membrane</keyword>
<comment type="similarity">
    <text evidence="2 10">Belongs to the glycosyltransferase 31 family.</text>
</comment>
<dbReference type="GO" id="GO:0000139">
    <property type="term" value="C:Golgi membrane"/>
    <property type="evidence" value="ECO:0007669"/>
    <property type="project" value="UniProtKB-SubCell"/>
</dbReference>
<dbReference type="EMBL" id="CAXITT010000065">
    <property type="protein sequence ID" value="CAL1530264.1"/>
    <property type="molecule type" value="Genomic_DNA"/>
</dbReference>
<evidence type="ECO:0000256" key="10">
    <source>
        <dbReference type="RuleBase" id="RU363063"/>
    </source>
</evidence>